<dbReference type="PANTHER" id="PTHR31414:SF19">
    <property type="entry name" value="TRANSMEMBRANE PROTEIN"/>
    <property type="match status" value="1"/>
</dbReference>
<keyword evidence="2" id="KW-0472">Membrane</keyword>
<reference evidence="4" key="1">
    <citation type="journal article" date="2007" name="PLoS ONE">
        <title>The first genome sequence of an elite grapevine cultivar (Pinot noir Vitis vinifera L.): coping with a highly heterozygous genome.</title>
        <authorList>
            <person name="Velasco R."/>
            <person name="Zharkikh A."/>
            <person name="Troggio M."/>
            <person name="Cartwright D.A."/>
            <person name="Cestaro A."/>
            <person name="Pruss D."/>
            <person name="Pindo M."/>
            <person name="FitzGerald L.M."/>
            <person name="Vezzulli S."/>
            <person name="Reid J."/>
            <person name="Malacarne G."/>
            <person name="Iliev D."/>
            <person name="Coppola G."/>
            <person name="Wardell B."/>
            <person name="Micheletti D."/>
            <person name="Macalma T."/>
            <person name="Facci M."/>
            <person name="Mitchell J.T."/>
            <person name="Perazzolli M."/>
            <person name="Eldredge G."/>
            <person name="Gatto P."/>
            <person name="Oyzerski R."/>
            <person name="Moretto M."/>
            <person name="Gutin N."/>
            <person name="Stefanini M."/>
            <person name="Chen Y."/>
            <person name="Segala C."/>
            <person name="Davenport C."/>
            <person name="Dematte L."/>
            <person name="Mraz A."/>
            <person name="Battilana J."/>
            <person name="Stormo K."/>
            <person name="Costa F."/>
            <person name="Tao Q."/>
            <person name="Si-Ammour A."/>
            <person name="Harkins T."/>
            <person name="Lackey A."/>
            <person name="Perbost C."/>
            <person name="Taillon B."/>
            <person name="Stella A."/>
            <person name="Solovyev V."/>
            <person name="Fawcett J.A."/>
            <person name="Sterck L."/>
            <person name="Vandepoele K."/>
            <person name="Grando S.M."/>
            <person name="Toppo S."/>
            <person name="Moser C."/>
            <person name="Lanchbury J."/>
            <person name="Bogden R."/>
            <person name="Skolnick M."/>
            <person name="Sgaramella V."/>
            <person name="Bhatnagar S.K."/>
            <person name="Fontana P."/>
            <person name="Gutin A."/>
            <person name="Van de Peer Y."/>
            <person name="Salamini F."/>
            <person name="Viola R."/>
        </authorList>
    </citation>
    <scope>NUCLEOTIDE SEQUENCE</scope>
</reference>
<evidence type="ECO:0000313" key="4">
    <source>
        <dbReference type="EMBL" id="CAN65326.1"/>
    </source>
</evidence>
<keyword evidence="2" id="KW-0812">Transmembrane</keyword>
<keyword evidence="2" id="KW-1133">Transmembrane helix</keyword>
<protein>
    <submittedName>
        <fullName evidence="4">Uncharacterized protein</fullName>
    </submittedName>
</protein>
<gene>
    <name evidence="4" type="ORF">VITISV_018102</name>
</gene>
<feature type="transmembrane region" description="Helical" evidence="2">
    <location>
        <begin position="107"/>
        <end position="133"/>
    </location>
</feature>
<dbReference type="EMBL" id="AM449617">
    <property type="protein sequence ID" value="CAN65326.1"/>
    <property type="molecule type" value="Genomic_DNA"/>
</dbReference>
<dbReference type="PANTHER" id="PTHR31414">
    <property type="entry name" value="TRANSMEMBRANE PROTEIN DDB_G0292058"/>
    <property type="match status" value="1"/>
</dbReference>
<feature type="compositionally biased region" description="Basic residues" evidence="1">
    <location>
        <begin position="605"/>
        <end position="619"/>
    </location>
</feature>
<organism evidence="4">
    <name type="scientific">Vitis vinifera</name>
    <name type="common">Grape</name>
    <dbReference type="NCBI Taxonomy" id="29760"/>
    <lineage>
        <taxon>Eukaryota</taxon>
        <taxon>Viridiplantae</taxon>
        <taxon>Streptophyta</taxon>
        <taxon>Embryophyta</taxon>
        <taxon>Tracheophyta</taxon>
        <taxon>Spermatophyta</taxon>
        <taxon>Magnoliopsida</taxon>
        <taxon>eudicotyledons</taxon>
        <taxon>Gunneridae</taxon>
        <taxon>Pentapetalae</taxon>
        <taxon>rosids</taxon>
        <taxon>Vitales</taxon>
        <taxon>Vitaceae</taxon>
        <taxon>Viteae</taxon>
        <taxon>Vitis</taxon>
    </lineage>
</organism>
<dbReference type="ExpressionAtlas" id="A5B7R5">
    <property type="expression patterns" value="baseline and differential"/>
</dbReference>
<evidence type="ECO:0000256" key="3">
    <source>
        <dbReference type="SAM" id="SignalP"/>
    </source>
</evidence>
<feature type="transmembrane region" description="Helical" evidence="2">
    <location>
        <begin position="707"/>
        <end position="728"/>
    </location>
</feature>
<name>A5B7R5_VITVI</name>
<dbReference type="AlphaFoldDB" id="A5B7R5"/>
<dbReference type="InterPro" id="IPR023296">
    <property type="entry name" value="Glyco_hydro_beta-prop_sf"/>
</dbReference>
<dbReference type="InterPro" id="IPR040283">
    <property type="entry name" value="DDB_G0292058-like"/>
</dbReference>
<evidence type="ECO:0000256" key="2">
    <source>
        <dbReference type="SAM" id="Phobius"/>
    </source>
</evidence>
<feature type="transmembrane region" description="Helical" evidence="2">
    <location>
        <begin position="217"/>
        <end position="238"/>
    </location>
</feature>
<accession>A5B7R5</accession>
<evidence type="ECO:0000256" key="1">
    <source>
        <dbReference type="SAM" id="MobiDB-lite"/>
    </source>
</evidence>
<dbReference type="Gene3D" id="2.115.10.20">
    <property type="entry name" value="Glycosyl hydrolase domain, family 43"/>
    <property type="match status" value="1"/>
</dbReference>
<feature type="signal peptide" evidence="3">
    <location>
        <begin position="1"/>
        <end position="22"/>
    </location>
</feature>
<feature type="chain" id="PRO_5002678401" evidence="3">
    <location>
        <begin position="23"/>
        <end position="738"/>
    </location>
</feature>
<keyword evidence="3" id="KW-0732">Signal</keyword>
<feature type="transmembrane region" description="Helical" evidence="2">
    <location>
        <begin position="250"/>
        <end position="268"/>
    </location>
</feature>
<sequence length="738" mass="83474">MSISNGVLLPFILLLVSTSVFSPKPTVFGSSVPEQSFNRIDPLHHFKHYRGGYDIRNKHYWASAVFTGVHGYATAGVWVLCGLGFGIFMVVRSLCCSSPTIIKHSNSYYLFTFFLVLLLTSLAIVAASIALAANQRSFHRMRKMKEAIVGVGGDAHKTIREVSKTMEQMQNILLPYDPTTSARLNLTAHQLGRESKTIQDFVNKDGDEIELAIKTSYLVHLGVLALNLVLLVAALAYLHDPDKHVAKTNLIRLMDCCFGSVLLLLHWHPGFIILGDDTCSALEDFDQSPHNNSLNSMLPCGGSSNSNKALVEISYTVYNFIDELNSKVKELHELLQVFRLENLLGFSEICNPFSGPPNYSYIPEKCPKDALPISELPNVLEKFTCYNEYSNGTCKGVGKFLPEDTYDKAWAYSDSIQDLLNIFPDLQSLTTCSFVRNAFSEVVAHQCSPFKCSEVSWRFCWIAELLLYGGSRNIGRKFISRSFGPGMIRLMSVLIRASAVLTHNRIQLWVMGMMLCLGDKLEEKMRMRNKYRKPTTFRCNAGSRCSLSVMVWSLVGFLLMIHFYSLSRHKDGAGGHSQLQMSHHHPLLRELEQVEEENIQIPPPKGKRSPRAAKRRPKRPTTLIDEFLDESSQIRHLFFPDQKTAIDPMQEAGNDSFCYYPGRIWLDTDGDPIQAHGGGILYDKRSRMYYWYGEYKDGSTYHAHKKAAARVVDIVLYFSLVFMIYFSSQNVNLDNKWS</sequence>
<proteinExistence type="predicted"/>
<feature type="transmembrane region" description="Helical" evidence="2">
    <location>
        <begin position="75"/>
        <end position="95"/>
    </location>
</feature>
<feature type="transmembrane region" description="Helical" evidence="2">
    <location>
        <begin position="547"/>
        <end position="566"/>
    </location>
</feature>
<feature type="region of interest" description="Disordered" evidence="1">
    <location>
        <begin position="595"/>
        <end position="620"/>
    </location>
</feature>